<dbReference type="RefSeq" id="WP_322186198.1">
    <property type="nucleotide sequence ID" value="NZ_JAXLPB010000002.1"/>
</dbReference>
<evidence type="ECO:0000256" key="1">
    <source>
        <dbReference type="ARBA" id="ARBA00022857"/>
    </source>
</evidence>
<dbReference type="InterPro" id="IPR050005">
    <property type="entry name" value="DenD"/>
</dbReference>
<gene>
    <name evidence="4" type="primary">denD</name>
    <name evidence="4" type="ORF">U0C82_06130</name>
</gene>
<dbReference type="GO" id="GO:0016491">
    <property type="term" value="F:oxidoreductase activity"/>
    <property type="evidence" value="ECO:0007669"/>
    <property type="project" value="UniProtKB-KW"/>
</dbReference>
<evidence type="ECO:0000256" key="2">
    <source>
        <dbReference type="ARBA" id="ARBA00023277"/>
    </source>
</evidence>
<keyword evidence="1" id="KW-0521">NADP</keyword>
<dbReference type="EMBL" id="JAXLPB010000002">
    <property type="protein sequence ID" value="MDY8108725.1"/>
    <property type="molecule type" value="Genomic_DNA"/>
</dbReference>
<dbReference type="NCBIfam" id="NF043036">
    <property type="entry name" value="ErythonDh"/>
    <property type="match status" value="1"/>
</dbReference>
<dbReference type="InterPro" id="IPR036291">
    <property type="entry name" value="NAD(P)-bd_dom_sf"/>
</dbReference>
<dbReference type="PANTHER" id="PTHR43103:SF3">
    <property type="entry name" value="ADP-L-GLYCERO-D-MANNO-HEPTOSE-6-EPIMERASE"/>
    <property type="match status" value="1"/>
</dbReference>
<evidence type="ECO:0000259" key="3">
    <source>
        <dbReference type="Pfam" id="PF01370"/>
    </source>
</evidence>
<dbReference type="InterPro" id="IPR001509">
    <property type="entry name" value="Epimerase_deHydtase"/>
</dbReference>
<comment type="caution">
    <text evidence="4">The sequence shown here is derived from an EMBL/GenBank/DDBJ whole genome shotgun (WGS) entry which is preliminary data.</text>
</comment>
<keyword evidence="4" id="KW-0560">Oxidoreductase</keyword>
<keyword evidence="5" id="KW-1185">Reference proteome</keyword>
<dbReference type="Pfam" id="PF01370">
    <property type="entry name" value="Epimerase"/>
    <property type="match status" value="1"/>
</dbReference>
<dbReference type="SUPFAM" id="SSF51735">
    <property type="entry name" value="NAD(P)-binding Rossmann-fold domains"/>
    <property type="match status" value="1"/>
</dbReference>
<sequence length="318" mass="34118">MDIVVTGGAGFLGTRLIRALLEAREEERPGIPAFDRIVSLDLAECPLADERVVSRTGSISNPDLAKMVIGPQTCGVFHLAAVVSGQAEAEFETGMSANLDGTRLLLDACREAGSRPFFLFSSSLAVFGDDCPPVVFDDQILRPRSSYGTQKAIVEMLVADYTRRGFIDGVVARLPTVVVRPGQPNAAASSFVSSILREPLSGKNAVCTVPIDTALWISSPQTVIANLVSLLTMDRSLLARRIQINLPGITVTPKEMLEALSKTCGSTVAERVKIKPDPKVEAIVCSWPSKFSVQSALLMGLEQDKNIESVITGYLAEL</sequence>
<keyword evidence="2" id="KW-0119">Carbohydrate metabolism</keyword>
<dbReference type="PANTHER" id="PTHR43103">
    <property type="entry name" value="NUCLEOSIDE-DIPHOSPHATE-SUGAR EPIMERASE"/>
    <property type="match status" value="1"/>
</dbReference>
<dbReference type="EC" id="1.1.1.410" evidence="4"/>
<dbReference type="Proteomes" id="UP001294412">
    <property type="component" value="Unassembled WGS sequence"/>
</dbReference>
<protein>
    <submittedName>
        <fullName evidence="4">D-erythronate dehydrogenase</fullName>
        <ecNumber evidence="4">1.1.1.410</ecNumber>
    </submittedName>
</protein>
<evidence type="ECO:0000313" key="4">
    <source>
        <dbReference type="EMBL" id="MDY8108725.1"/>
    </source>
</evidence>
<dbReference type="Gene3D" id="3.90.25.10">
    <property type="entry name" value="UDP-galactose 4-epimerase, domain 1"/>
    <property type="match status" value="1"/>
</dbReference>
<feature type="domain" description="NAD-dependent epimerase/dehydratase" evidence="3">
    <location>
        <begin position="3"/>
        <end position="203"/>
    </location>
</feature>
<reference evidence="4 5" key="1">
    <citation type="submission" date="2023-12" db="EMBL/GenBank/DDBJ databases">
        <title>Description of Novel Strain Fulvimarina sp. 2208YS6-2-32 isolated from Uroteuthis (Photololigo) edulis.</title>
        <authorList>
            <person name="Park J.-S."/>
        </authorList>
    </citation>
    <scope>NUCLEOTIDE SEQUENCE [LARGE SCALE GENOMIC DNA]</scope>
    <source>
        <strain evidence="4 5">2208YS6-2-32</strain>
    </source>
</reference>
<name>A0ABU5I080_9HYPH</name>
<proteinExistence type="predicted"/>
<evidence type="ECO:0000313" key="5">
    <source>
        <dbReference type="Proteomes" id="UP001294412"/>
    </source>
</evidence>
<dbReference type="Gene3D" id="3.40.50.720">
    <property type="entry name" value="NAD(P)-binding Rossmann-like Domain"/>
    <property type="match status" value="1"/>
</dbReference>
<accession>A0ABU5I080</accession>
<organism evidence="4 5">
    <name type="scientific">Fulvimarina uroteuthidis</name>
    <dbReference type="NCBI Taxonomy" id="3098149"/>
    <lineage>
        <taxon>Bacteria</taxon>
        <taxon>Pseudomonadati</taxon>
        <taxon>Pseudomonadota</taxon>
        <taxon>Alphaproteobacteria</taxon>
        <taxon>Hyphomicrobiales</taxon>
        <taxon>Aurantimonadaceae</taxon>
        <taxon>Fulvimarina</taxon>
    </lineage>
</organism>